<sequence length="134" mass="13952">MPSLPDNWPWLAAMTAAAMHPGSAGASPSIDESAPAMSSLPDQPISLIVEKDGPLVSARVVAAGACACSGHFRIESESGTSNRTANTSSFSNLSDAGRVLSNIRFGGSDDWRVKLIVSIEGRDEYTVVRSSTDG</sequence>
<name>A0ABN5B8I6_9SPHN</name>
<protein>
    <recommendedName>
        <fullName evidence="3">Secreted protein</fullName>
    </recommendedName>
</protein>
<dbReference type="EMBL" id="CP020083">
    <property type="protein sequence ID" value="ASR52538.1"/>
    <property type="molecule type" value="Genomic_DNA"/>
</dbReference>
<evidence type="ECO:0000313" key="2">
    <source>
        <dbReference type="Proteomes" id="UP000258016"/>
    </source>
</evidence>
<gene>
    <name evidence="1" type="ORF">B5J99_14620</name>
</gene>
<organism evidence="1 2">
    <name type="scientific">Blastomonas fulva</name>
    <dbReference type="NCBI Taxonomy" id="1550728"/>
    <lineage>
        <taxon>Bacteria</taxon>
        <taxon>Pseudomonadati</taxon>
        <taxon>Pseudomonadota</taxon>
        <taxon>Alphaproteobacteria</taxon>
        <taxon>Sphingomonadales</taxon>
        <taxon>Sphingomonadaceae</taxon>
        <taxon>Blastomonas</taxon>
    </lineage>
</organism>
<accession>A0ABN5B8I6</accession>
<keyword evidence="2" id="KW-1185">Reference proteome</keyword>
<proteinExistence type="predicted"/>
<reference evidence="1 2" key="1">
    <citation type="submission" date="2017-03" db="EMBL/GenBank/DDBJ databases">
        <title>Complete genome sequence of Blastomonas fulva degrading microcsystin LR.</title>
        <authorList>
            <person name="Lee H.-g."/>
            <person name="Jin L."/>
            <person name="oh H.-M."/>
        </authorList>
    </citation>
    <scope>NUCLEOTIDE SEQUENCE [LARGE SCALE GENOMIC DNA]</scope>
    <source>
        <strain evidence="1 2">T2</strain>
    </source>
</reference>
<evidence type="ECO:0008006" key="3">
    <source>
        <dbReference type="Google" id="ProtNLM"/>
    </source>
</evidence>
<evidence type="ECO:0000313" key="1">
    <source>
        <dbReference type="EMBL" id="ASR52538.1"/>
    </source>
</evidence>
<dbReference type="Proteomes" id="UP000258016">
    <property type="component" value="Chromosome"/>
</dbReference>